<reference evidence="2 3" key="3">
    <citation type="submission" date="2019-03" db="EMBL/GenBank/DDBJ databases">
        <title>Genomic Encyclopedia of Type Strains, Phase IV (KMG-IV): sequencing the most valuable type-strain genomes for metagenomic binning, comparative biology and taxonomic classification.</title>
        <authorList>
            <person name="Goeker M."/>
        </authorList>
    </citation>
    <scope>NUCLEOTIDE SEQUENCE [LARGE SCALE GENOMIC DNA]</scope>
    <source>
        <strain evidence="2 3">DSM 103236</strain>
    </source>
</reference>
<gene>
    <name evidence="2" type="ORF">EV200_107154</name>
    <name evidence="1" type="ORF">GCM10011413_01440</name>
</gene>
<accession>A0A4R2H6D5</accession>
<reference evidence="4" key="2">
    <citation type="journal article" date="2019" name="Int. J. Syst. Evol. Microbiol.">
        <title>The Global Catalogue of Microorganisms (GCM) 10K type strain sequencing project: providing services to taxonomists for standard genome sequencing and annotation.</title>
        <authorList>
            <consortium name="The Broad Institute Genomics Platform"/>
            <consortium name="The Broad Institute Genome Sequencing Center for Infectious Disease"/>
            <person name="Wu L."/>
            <person name="Ma J."/>
        </authorList>
    </citation>
    <scope>NUCLEOTIDE SEQUENCE [LARGE SCALE GENOMIC DNA]</scope>
    <source>
        <strain evidence="4">CGMCC 1.15644</strain>
    </source>
</reference>
<proteinExistence type="predicted"/>
<dbReference type="Proteomes" id="UP000295684">
    <property type="component" value="Unassembled WGS sequence"/>
</dbReference>
<reference evidence="1" key="4">
    <citation type="submission" date="2024-05" db="EMBL/GenBank/DDBJ databases">
        <authorList>
            <person name="Sun Q."/>
            <person name="Zhou Y."/>
        </authorList>
    </citation>
    <scope>NUCLEOTIDE SEQUENCE</scope>
    <source>
        <strain evidence="1">CGMCC 1.15644</strain>
    </source>
</reference>
<reference evidence="1" key="1">
    <citation type="journal article" date="2014" name="Int. J. Syst. Evol. Microbiol.">
        <title>Complete genome of a new Firmicutes species belonging to the dominant human colonic microbiota ('Ruminococcus bicirculans') reveals two chromosomes and a selective capacity to utilize plant glucans.</title>
        <authorList>
            <consortium name="NISC Comparative Sequencing Program"/>
            <person name="Wegmann U."/>
            <person name="Louis P."/>
            <person name="Goesmann A."/>
            <person name="Henrissat B."/>
            <person name="Duncan S.H."/>
            <person name="Flint H.J."/>
        </authorList>
    </citation>
    <scope>NUCLEOTIDE SEQUENCE</scope>
    <source>
        <strain evidence="1">CGMCC 1.15644</strain>
    </source>
</reference>
<keyword evidence="4" id="KW-1185">Reference proteome</keyword>
<comment type="caution">
    <text evidence="2">The sequence shown here is derived from an EMBL/GenBank/DDBJ whole genome shotgun (WGS) entry which is preliminary data.</text>
</comment>
<dbReference type="Proteomes" id="UP000622648">
    <property type="component" value="Unassembled WGS sequence"/>
</dbReference>
<sequence length="55" mass="6509">MIYERDEDKTFIIPTDPEFQKGMGFLFSCTAEHKKCCEKYKKGKRCKKCPGEKKK</sequence>
<organism evidence="2 3">
    <name type="scientific">Pedobacter psychrotolerans</name>
    <dbReference type="NCBI Taxonomy" id="1843235"/>
    <lineage>
        <taxon>Bacteria</taxon>
        <taxon>Pseudomonadati</taxon>
        <taxon>Bacteroidota</taxon>
        <taxon>Sphingobacteriia</taxon>
        <taxon>Sphingobacteriales</taxon>
        <taxon>Sphingobacteriaceae</taxon>
        <taxon>Pedobacter</taxon>
    </lineage>
</organism>
<dbReference type="AlphaFoldDB" id="A0A4R2H6D5"/>
<evidence type="ECO:0000313" key="3">
    <source>
        <dbReference type="Proteomes" id="UP000295684"/>
    </source>
</evidence>
<evidence type="ECO:0000313" key="2">
    <source>
        <dbReference type="EMBL" id="TCO21558.1"/>
    </source>
</evidence>
<evidence type="ECO:0000313" key="4">
    <source>
        <dbReference type="Proteomes" id="UP000622648"/>
    </source>
</evidence>
<dbReference type="EMBL" id="SLWO01000007">
    <property type="protein sequence ID" value="TCO21558.1"/>
    <property type="molecule type" value="Genomic_DNA"/>
</dbReference>
<name>A0A4R2H6D5_9SPHI</name>
<dbReference type="EMBL" id="BMJO01000001">
    <property type="protein sequence ID" value="GGE39478.1"/>
    <property type="molecule type" value="Genomic_DNA"/>
</dbReference>
<protein>
    <submittedName>
        <fullName evidence="2">Uncharacterized protein</fullName>
    </submittedName>
</protein>
<evidence type="ECO:0000313" key="1">
    <source>
        <dbReference type="EMBL" id="GGE39478.1"/>
    </source>
</evidence>